<accession>A0CAM0</accession>
<dbReference type="RefSeq" id="XP_001435234.1">
    <property type="nucleotide sequence ID" value="XM_001435197.2"/>
</dbReference>
<evidence type="ECO:0000256" key="1">
    <source>
        <dbReference type="SAM" id="Phobius"/>
    </source>
</evidence>
<keyword evidence="1" id="KW-0812">Transmembrane</keyword>
<keyword evidence="4" id="KW-1185">Reference proteome</keyword>
<evidence type="ECO:0000313" key="4">
    <source>
        <dbReference type="Proteomes" id="UP000000600"/>
    </source>
</evidence>
<protein>
    <recommendedName>
        <fullName evidence="2">EGF-like domain-containing protein</fullName>
    </recommendedName>
</protein>
<feature type="transmembrane region" description="Helical" evidence="1">
    <location>
        <begin position="1731"/>
        <end position="1754"/>
    </location>
</feature>
<feature type="domain" description="EGF-like" evidence="2">
    <location>
        <begin position="167"/>
        <end position="209"/>
    </location>
</feature>
<dbReference type="EMBL" id="CT868054">
    <property type="protein sequence ID" value="CAK67837.1"/>
    <property type="molecule type" value="Genomic_DNA"/>
</dbReference>
<dbReference type="InterPro" id="IPR009030">
    <property type="entry name" value="Growth_fac_rcpt_cys_sf"/>
</dbReference>
<dbReference type="SUPFAM" id="SSF57184">
    <property type="entry name" value="Growth factor receptor domain"/>
    <property type="match status" value="4"/>
</dbReference>
<gene>
    <name evidence="3" type="ORF">GSPATT00036618001</name>
</gene>
<name>A0CAM0_PARTE</name>
<feature type="domain" description="EGF-like" evidence="2">
    <location>
        <begin position="454"/>
        <end position="498"/>
    </location>
</feature>
<feature type="transmembrane region" description="Helical" evidence="1">
    <location>
        <begin position="1766"/>
        <end position="1789"/>
    </location>
</feature>
<dbReference type="GeneID" id="5021019"/>
<dbReference type="PANTHER" id="PTHR15332:SF175">
    <property type="entry name" value="PROPROTEIN CONVERTASE SUBTILISIN_KEXIN TYPE 5-LIKE"/>
    <property type="match status" value="1"/>
</dbReference>
<keyword evidence="1" id="KW-0472">Membrane</keyword>
<feature type="transmembrane region" description="Helical" evidence="1">
    <location>
        <begin position="1673"/>
        <end position="1693"/>
    </location>
</feature>
<dbReference type="PANTHER" id="PTHR15332">
    <property type="entry name" value="PROPROTEIN CONVERTASE SUBTILISIN_KEXIN TYPE 5-LIKE"/>
    <property type="match status" value="1"/>
</dbReference>
<dbReference type="InterPro" id="IPR006212">
    <property type="entry name" value="Furin_repeat"/>
</dbReference>
<feature type="transmembrane region" description="Helical" evidence="1">
    <location>
        <begin position="1699"/>
        <end position="1719"/>
    </location>
</feature>
<dbReference type="InterPro" id="IPR000742">
    <property type="entry name" value="EGF"/>
</dbReference>
<dbReference type="Gene3D" id="2.10.220.10">
    <property type="entry name" value="Hormone Receptor, Insulin-like Growth Factor Receptor 1, Chain A, domain 2"/>
    <property type="match status" value="3"/>
</dbReference>
<reference evidence="3 4" key="1">
    <citation type="journal article" date="2006" name="Nature">
        <title>Global trends of whole-genome duplications revealed by the ciliate Paramecium tetraurelia.</title>
        <authorList>
            <consortium name="Genoscope"/>
            <person name="Aury J.-M."/>
            <person name="Jaillon O."/>
            <person name="Duret L."/>
            <person name="Noel B."/>
            <person name="Jubin C."/>
            <person name="Porcel B.M."/>
            <person name="Segurens B."/>
            <person name="Daubin V."/>
            <person name="Anthouard V."/>
            <person name="Aiach N."/>
            <person name="Arnaiz O."/>
            <person name="Billaut A."/>
            <person name="Beisson J."/>
            <person name="Blanc I."/>
            <person name="Bouhouche K."/>
            <person name="Camara F."/>
            <person name="Duharcourt S."/>
            <person name="Guigo R."/>
            <person name="Gogendeau D."/>
            <person name="Katinka M."/>
            <person name="Keller A.-M."/>
            <person name="Kissmehl R."/>
            <person name="Klotz C."/>
            <person name="Koll F."/>
            <person name="Le Moue A."/>
            <person name="Lepere C."/>
            <person name="Malinsky S."/>
            <person name="Nowacki M."/>
            <person name="Nowak J.K."/>
            <person name="Plattner H."/>
            <person name="Poulain J."/>
            <person name="Ruiz F."/>
            <person name="Serrano V."/>
            <person name="Zagulski M."/>
            <person name="Dessen P."/>
            <person name="Betermier M."/>
            <person name="Weissenbach J."/>
            <person name="Scarpelli C."/>
            <person name="Schachter V."/>
            <person name="Sperling L."/>
            <person name="Meyer E."/>
            <person name="Cohen J."/>
            <person name="Wincker P."/>
        </authorList>
    </citation>
    <scope>NUCLEOTIDE SEQUENCE [LARGE SCALE GENOMIC DNA]</scope>
    <source>
        <strain evidence="3 4">Stock d4-2</strain>
    </source>
</reference>
<sequence>MAFVLMVCLNQFKINNVNYVIKHVQHVLIQINIVQLVQLIILEYLNLEILVNVYKDTMKIKQLMHVNNVQNLVQLVHNNRIIVQHVIQLLIYLQSNNQCLCSQSYYFNSLTNSCQQCNITCLDCQIQNECTSCKLTTRHLDQDQKKCICNDGYYETNQANCQQCHLSCETCINIDTNCLSCISISNRILTNNQCLCIQGYYDAGIEICQKCNGKCKTCQSSASTCLSCYQVEQNRYQSIDKCLCKSGYFESNTDICQKCSNECLTCQGSPDYCTSCDTNSKRIDQSFIHKCPCIIGFYQDQNYICQKCHYKCQTCINISDQCLSCKFELNSNRKSLSDQCNCKEGYYDDGTQLQCQKCNFKCKSCINDSNNCQICSNSIRSNPPMCNCIDGYYEDLQLTCQMCAYQCNTCATQPQNCLTCKPGRSGNDCKCSDGYFENGSILCDCINYQQSYIECAFQCVTCSNSSSNCNKCKGNRIQEPQCICQPGYFDDQLNEDCQLCDSSCLECNKIGCLSCNANRIINDDMDCMPPPNSIWYDNTPWCSTCQVAVIKVYLSDDLSKIIIHFDFLLNSKQFNSQFELNKCLQLFELESVQSFGLNCQCFLDPDDNHQLLISLGENSKINVGDELLFLSNSLSHVNCETTLNKFIFPKLQLPLNPLAPQIEYNVPLYKLNPYTENSVYLKSIKNYGFRKLTNINWTVQAETSQITVSLSDFITQINLLQEQNLLIPKLTLPGDEILKFKIQYENFINIHSQSEFTIQTHSGSLPYIEITAKPQYFVYETITISLSANTLYQSNQSDSSKYLIEISEIDRYPKKSSSSQLNKSMQSNPFEKIQASILKYTLSPNTTYTFQVNATNLNTNKAQQQNLSIQIPYAGLICKFNNKEIQSIRKDLNLQIQCRDLDTIYDWNTDPDLYVQVACKDLTLNSTCINQLKQLINVNVTDTFQFIKKNSISSLTVQEWSVIVTKFDQIYKFTQIIVFLEDDFPVLDLDFNQGYLMRQVNNYEQLNFTFLIPFNQKSQLLDLSIALIYNYQIIAILQPKYLSHQFKLFNSLEELKLGNNINLKFTAQYTNNIMPSLNTIKLTINQPPICSKLTITRSNDQALSNMMVTTSCQYSDDSPYKVRTQNFLKGSSDNSLILYPYQSQTQFQIQISSSVDSSKIGLLLQVLDQGGSITPIYELITSTPAKINCSQIQFTNLKLQNKISLLFEAMNQKCNELHNQIYLDLLYQQILPDQNDNILKFQAIKLYRQFLIQFGQTKPKNRLLFESNQKGCYDKNSSRFFITQNQDDPNSNSTTKIEELQDNVKKLDSSFKYFSGMKKQSEEGLNQNNYVWNQELFQQLQNFQGGLTNLLYFVDELYSNFLSANTTNTTIYSSIVELLKYKSSITDEIQNNIVVNDQPLYIEGKDMISQLKKRTKKMFNQQFNIEPAIEDYIIDLIQYESTNLSINPLIFSPDQDKMLQQHFNDKTMQILSDNYYLIKLFNVIKNRYITYENISSYFGTKFGTYEICSNQSQKIKEYEILCISRTVSGGFHKCNLNKVENNETIELTCECKSLGEIFLISSTNFSFVDVFNNSTEEAGFDITSFQDDFFILIICTSSLTMILFGIYIFQLIRDLRDNSDDEILQEVCSVQVDINKMMYKGSSTLFKQKFKDIHQVISLANYKDQQIKFSYRILEVISQINLLLTFNIVEFYFQSLNIPLIFAFMIVNPIIVFILRIIYKIIETIYRFRNIPAIISSFILIILLILPNIVLFIIHKTRLEAQSEIYIMVIIFLVNIVIQQTVIEAISIFGRISIYRLIASSLKQMELNPLFHLMHFFVMHSSLEDIFDEFLKI</sequence>
<dbReference type="SMART" id="SM00261">
    <property type="entry name" value="FU"/>
    <property type="match status" value="8"/>
</dbReference>
<feature type="domain" description="EGF-like" evidence="2">
    <location>
        <begin position="364"/>
        <end position="401"/>
    </location>
</feature>
<feature type="transmembrane region" description="Helical" evidence="1">
    <location>
        <begin position="1589"/>
        <end position="1609"/>
    </location>
</feature>
<dbReference type="STRING" id="5888.A0CAM0"/>
<feature type="domain" description="EGF-like" evidence="2">
    <location>
        <begin position="123"/>
        <end position="162"/>
    </location>
</feature>
<dbReference type="OMA" id="AFTICEL"/>
<dbReference type="OrthoDB" id="311275at2759"/>
<keyword evidence="1" id="KW-1133">Transmembrane helix</keyword>
<feature type="domain" description="EGF-like" evidence="2">
    <location>
        <begin position="307"/>
        <end position="356"/>
    </location>
</feature>
<dbReference type="Proteomes" id="UP000000600">
    <property type="component" value="Unassembled WGS sequence"/>
</dbReference>
<proteinExistence type="predicted"/>
<dbReference type="InParanoid" id="A0CAM0"/>
<dbReference type="SMART" id="SM00181">
    <property type="entry name" value="EGF"/>
    <property type="match status" value="7"/>
</dbReference>
<organism evidence="3 4">
    <name type="scientific">Paramecium tetraurelia</name>
    <dbReference type="NCBI Taxonomy" id="5888"/>
    <lineage>
        <taxon>Eukaryota</taxon>
        <taxon>Sar</taxon>
        <taxon>Alveolata</taxon>
        <taxon>Ciliophora</taxon>
        <taxon>Intramacronucleata</taxon>
        <taxon>Oligohymenophorea</taxon>
        <taxon>Peniculida</taxon>
        <taxon>Parameciidae</taxon>
        <taxon>Paramecium</taxon>
    </lineage>
</organism>
<feature type="domain" description="EGF-like" evidence="2">
    <location>
        <begin position="409"/>
        <end position="444"/>
    </location>
</feature>
<dbReference type="eggNOG" id="KOG3525">
    <property type="taxonomic scope" value="Eukaryota"/>
</dbReference>
<dbReference type="HOGENOM" id="CLU_237322_0_0_1"/>
<dbReference type="KEGG" id="ptm:GSPATT00036618001"/>
<evidence type="ECO:0000313" key="3">
    <source>
        <dbReference type="EMBL" id="CAK67837.1"/>
    </source>
</evidence>
<evidence type="ECO:0000259" key="2">
    <source>
        <dbReference type="SMART" id="SM00181"/>
    </source>
</evidence>
<feature type="domain" description="EGF-like" evidence="2">
    <location>
        <begin position="217"/>
        <end position="257"/>
    </location>
</feature>